<feature type="chain" id="PRO_5046537383" description="Outer membrane beta-barrel protein" evidence="2">
    <location>
        <begin position="37"/>
        <end position="424"/>
    </location>
</feature>
<dbReference type="Proteomes" id="UP001156691">
    <property type="component" value="Unassembled WGS sequence"/>
</dbReference>
<dbReference type="SUPFAM" id="SSF56935">
    <property type="entry name" value="Porins"/>
    <property type="match status" value="1"/>
</dbReference>
<feature type="region of interest" description="Disordered" evidence="1">
    <location>
        <begin position="402"/>
        <end position="424"/>
    </location>
</feature>
<gene>
    <name evidence="3" type="ORF">GCM10010862_41900</name>
</gene>
<reference evidence="4" key="1">
    <citation type="journal article" date="2019" name="Int. J. Syst. Evol. Microbiol.">
        <title>The Global Catalogue of Microorganisms (GCM) 10K type strain sequencing project: providing services to taxonomists for standard genome sequencing and annotation.</title>
        <authorList>
            <consortium name="The Broad Institute Genomics Platform"/>
            <consortium name="The Broad Institute Genome Sequencing Center for Infectious Disease"/>
            <person name="Wu L."/>
            <person name="Ma J."/>
        </authorList>
    </citation>
    <scope>NUCLEOTIDE SEQUENCE [LARGE SCALE GENOMIC DNA]</scope>
    <source>
        <strain evidence="4">NBRC 112416</strain>
    </source>
</reference>
<evidence type="ECO:0000313" key="4">
    <source>
        <dbReference type="Proteomes" id="UP001156691"/>
    </source>
</evidence>
<sequence>MERLLSCPARRPKSWPVKLFAGLLLIAAAPIAGAWAADDRLEPDLYPLAPGTPLSPPPAEPAHLPFDVDWSLALRGSFTQDEDGESYEAVLVPRVTLTREGGRSTLVLDTEAELALPLDGETHVEALRLGVSGAYALDSVTDLTGSAALAYEQPNPNDPGVADDVEDPADSISGSVDLGVSRRFGLFSVGLDGGVARTVYGPTIMTGGIEELNGHDNAWTFDTGLRVGYQITPIFEVFGRGSVEREIFDHPVPGLGVKADATQYALVGGLAGNWRGILTAEGSVGVGLRRFDAGALDEITSTLFDARLTYTPDPTVTLSAGFRRTLEAAGVDTSGTARIETRADAELAYTVNRWLRLRASADWWDAELEGSGETEKGYGLGLGTDYRLGAHTQLSADYGFAHTEKSGDTPEDTHRVTVGVTVSR</sequence>
<evidence type="ECO:0000256" key="2">
    <source>
        <dbReference type="SAM" id="SignalP"/>
    </source>
</evidence>
<comment type="caution">
    <text evidence="3">The sequence shown here is derived from an EMBL/GenBank/DDBJ whole genome shotgun (WGS) entry which is preliminary data.</text>
</comment>
<keyword evidence="4" id="KW-1185">Reference proteome</keyword>
<dbReference type="InterPro" id="IPR023614">
    <property type="entry name" value="Porin_dom_sf"/>
</dbReference>
<feature type="compositionally biased region" description="Basic and acidic residues" evidence="1">
    <location>
        <begin position="402"/>
        <end position="415"/>
    </location>
</feature>
<dbReference type="InterPro" id="IPR018759">
    <property type="entry name" value="BBP2_2"/>
</dbReference>
<dbReference type="Pfam" id="PF10082">
    <property type="entry name" value="BBP2_2"/>
    <property type="match status" value="1"/>
</dbReference>
<evidence type="ECO:0000313" key="3">
    <source>
        <dbReference type="EMBL" id="GLQ56931.1"/>
    </source>
</evidence>
<keyword evidence="2" id="KW-0732">Signal</keyword>
<accession>A0ABQ5WA40</accession>
<dbReference type="EMBL" id="BSNS01000022">
    <property type="protein sequence ID" value="GLQ56931.1"/>
    <property type="molecule type" value="Genomic_DNA"/>
</dbReference>
<protein>
    <recommendedName>
        <fullName evidence="5">Outer membrane beta-barrel protein</fullName>
    </recommendedName>
</protein>
<dbReference type="Gene3D" id="2.40.160.10">
    <property type="entry name" value="Porin"/>
    <property type="match status" value="1"/>
</dbReference>
<proteinExistence type="predicted"/>
<evidence type="ECO:0000256" key="1">
    <source>
        <dbReference type="SAM" id="MobiDB-lite"/>
    </source>
</evidence>
<feature type="signal peptide" evidence="2">
    <location>
        <begin position="1"/>
        <end position="36"/>
    </location>
</feature>
<evidence type="ECO:0008006" key="5">
    <source>
        <dbReference type="Google" id="ProtNLM"/>
    </source>
</evidence>
<name>A0ABQ5WA40_9HYPH</name>
<organism evidence="3 4">
    <name type="scientific">Devosia nitrariae</name>
    <dbReference type="NCBI Taxonomy" id="2071872"/>
    <lineage>
        <taxon>Bacteria</taxon>
        <taxon>Pseudomonadati</taxon>
        <taxon>Pseudomonadota</taxon>
        <taxon>Alphaproteobacteria</taxon>
        <taxon>Hyphomicrobiales</taxon>
        <taxon>Devosiaceae</taxon>
        <taxon>Devosia</taxon>
    </lineage>
</organism>